<evidence type="ECO:0000259" key="3">
    <source>
        <dbReference type="Pfam" id="PF09832"/>
    </source>
</evidence>
<proteinExistence type="predicted"/>
<accession>A0ABU9YUN1</accession>
<feature type="signal peptide" evidence="2">
    <location>
        <begin position="1"/>
        <end position="27"/>
    </location>
</feature>
<evidence type="ECO:0000313" key="5">
    <source>
        <dbReference type="Proteomes" id="UP001410394"/>
    </source>
</evidence>
<comment type="caution">
    <text evidence="4">The sequence shown here is derived from an EMBL/GenBank/DDBJ whole genome shotgun (WGS) entry which is preliminary data.</text>
</comment>
<sequence length="192" mass="21268">MSFHPLQPWLPRLALLLCLSLAPLAQAAPAAANSAKREDIAKLLKLTHSERMANQLVELSLQGVRQSLKRCNNCTRQTFDIIEQETRKLFEDSLNSPGGWFDQMVRVYDAHFTAEEIRGLLRFYQSPLGKRLISETPLIAQEGLVAGQQWSQSLGGPLEQRIRSALGKAGLPMPTMAPDAAPAAALPERTKR</sequence>
<dbReference type="Proteomes" id="UP001410394">
    <property type="component" value="Unassembled WGS sequence"/>
</dbReference>
<feature type="region of interest" description="Disordered" evidence="1">
    <location>
        <begin position="172"/>
        <end position="192"/>
    </location>
</feature>
<dbReference type="Pfam" id="PF09832">
    <property type="entry name" value="DUF2059"/>
    <property type="match status" value="1"/>
</dbReference>
<evidence type="ECO:0000313" key="4">
    <source>
        <dbReference type="EMBL" id="MEN3067425.1"/>
    </source>
</evidence>
<organism evidence="4 5">
    <name type="scientific">Uliginosibacterium sediminicola</name>
    <dbReference type="NCBI Taxonomy" id="2024550"/>
    <lineage>
        <taxon>Bacteria</taxon>
        <taxon>Pseudomonadati</taxon>
        <taxon>Pseudomonadota</taxon>
        <taxon>Betaproteobacteria</taxon>
        <taxon>Rhodocyclales</taxon>
        <taxon>Zoogloeaceae</taxon>
        <taxon>Uliginosibacterium</taxon>
    </lineage>
</organism>
<gene>
    <name evidence="4" type="ORF">ABDB84_02970</name>
</gene>
<evidence type="ECO:0000256" key="1">
    <source>
        <dbReference type="SAM" id="MobiDB-lite"/>
    </source>
</evidence>
<reference evidence="4 5" key="1">
    <citation type="journal article" date="2018" name="Int. J. Syst. Evol. Microbiol.">
        <title>Uliginosibacterium sediminicola sp. nov., isolated from freshwater sediment.</title>
        <authorList>
            <person name="Hwang W.M."/>
            <person name="Kim S.M."/>
            <person name="Kang K."/>
            <person name="Ahn T.Y."/>
        </authorList>
    </citation>
    <scope>NUCLEOTIDE SEQUENCE [LARGE SCALE GENOMIC DNA]</scope>
    <source>
        <strain evidence="4 5">M1-21</strain>
    </source>
</reference>
<feature type="domain" description="DUF2059" evidence="3">
    <location>
        <begin position="102"/>
        <end position="154"/>
    </location>
</feature>
<dbReference type="EMBL" id="JBDIVE010000001">
    <property type="protein sequence ID" value="MEN3067425.1"/>
    <property type="molecule type" value="Genomic_DNA"/>
</dbReference>
<evidence type="ECO:0000256" key="2">
    <source>
        <dbReference type="SAM" id="SignalP"/>
    </source>
</evidence>
<dbReference type="RefSeq" id="WP_345918190.1">
    <property type="nucleotide sequence ID" value="NZ_JBDIVE010000001.1"/>
</dbReference>
<name>A0ABU9YUN1_9RHOO</name>
<keyword evidence="5" id="KW-1185">Reference proteome</keyword>
<protein>
    <submittedName>
        <fullName evidence="4">DUF2059 domain-containing protein</fullName>
    </submittedName>
</protein>
<feature type="chain" id="PRO_5045255882" evidence="2">
    <location>
        <begin position="28"/>
        <end position="192"/>
    </location>
</feature>
<keyword evidence="2" id="KW-0732">Signal</keyword>
<dbReference type="InterPro" id="IPR018637">
    <property type="entry name" value="DUF2059"/>
</dbReference>